<proteinExistence type="predicted"/>
<dbReference type="InterPro" id="IPR029526">
    <property type="entry name" value="PGBD"/>
</dbReference>
<evidence type="ECO:0000313" key="4">
    <source>
        <dbReference type="Proteomes" id="UP001160148"/>
    </source>
</evidence>
<keyword evidence="4" id="KW-1185">Reference proteome</keyword>
<feature type="domain" description="B box-type" evidence="2">
    <location>
        <begin position="184"/>
        <end position="223"/>
    </location>
</feature>
<dbReference type="PANTHER" id="PTHR46599">
    <property type="entry name" value="PIGGYBAC TRANSPOSABLE ELEMENT-DERIVED PROTEIN 4"/>
    <property type="match status" value="1"/>
</dbReference>
<keyword evidence="1" id="KW-0863">Zinc-finger</keyword>
<dbReference type="AlphaFoldDB" id="A0AAV0WI70"/>
<evidence type="ECO:0000313" key="3">
    <source>
        <dbReference type="EMBL" id="CAI6355367.1"/>
    </source>
</evidence>
<dbReference type="PANTHER" id="PTHR46599:SF3">
    <property type="entry name" value="PIGGYBAC TRANSPOSABLE ELEMENT-DERIVED PROTEIN 4"/>
    <property type="match status" value="1"/>
</dbReference>
<accession>A0AAV0WI70</accession>
<keyword evidence="1" id="KW-0479">Metal-binding</keyword>
<dbReference type="Proteomes" id="UP001160148">
    <property type="component" value="Unassembled WGS sequence"/>
</dbReference>
<dbReference type="Pfam" id="PF13843">
    <property type="entry name" value="DDE_Tnp_1_7"/>
    <property type="match status" value="1"/>
</dbReference>
<gene>
    <name evidence="3" type="ORF">MEUPH1_LOCUS11232</name>
</gene>
<reference evidence="3 4" key="1">
    <citation type="submission" date="2023-01" db="EMBL/GenBank/DDBJ databases">
        <authorList>
            <person name="Whitehead M."/>
        </authorList>
    </citation>
    <scope>NUCLEOTIDE SEQUENCE [LARGE SCALE GENOMIC DNA]</scope>
</reference>
<dbReference type="PROSITE" id="PS50119">
    <property type="entry name" value="ZF_BBOX"/>
    <property type="match status" value="1"/>
</dbReference>
<protein>
    <recommendedName>
        <fullName evidence="2">B box-type domain-containing protein</fullName>
    </recommendedName>
</protein>
<organism evidence="3 4">
    <name type="scientific">Macrosiphum euphorbiae</name>
    <name type="common">potato aphid</name>
    <dbReference type="NCBI Taxonomy" id="13131"/>
    <lineage>
        <taxon>Eukaryota</taxon>
        <taxon>Metazoa</taxon>
        <taxon>Ecdysozoa</taxon>
        <taxon>Arthropoda</taxon>
        <taxon>Hexapoda</taxon>
        <taxon>Insecta</taxon>
        <taxon>Pterygota</taxon>
        <taxon>Neoptera</taxon>
        <taxon>Paraneoptera</taxon>
        <taxon>Hemiptera</taxon>
        <taxon>Sternorrhyncha</taxon>
        <taxon>Aphidomorpha</taxon>
        <taxon>Aphidoidea</taxon>
        <taxon>Aphididae</taxon>
        <taxon>Macrosiphini</taxon>
        <taxon>Macrosiphum</taxon>
    </lineage>
</organism>
<evidence type="ECO:0000259" key="2">
    <source>
        <dbReference type="PROSITE" id="PS50119"/>
    </source>
</evidence>
<evidence type="ECO:0000256" key="1">
    <source>
        <dbReference type="PROSITE-ProRule" id="PRU00024"/>
    </source>
</evidence>
<dbReference type="GO" id="GO:0008270">
    <property type="term" value="F:zinc ion binding"/>
    <property type="evidence" value="ECO:0007669"/>
    <property type="project" value="UniProtKB-KW"/>
</dbReference>
<dbReference type="InterPro" id="IPR000315">
    <property type="entry name" value="Znf_B-box"/>
</dbReference>
<name>A0AAV0WI70_9HEMI</name>
<keyword evidence="1" id="KW-0862">Zinc</keyword>
<comment type="caution">
    <text evidence="3">The sequence shown here is derived from an EMBL/GenBank/DDBJ whole genome shotgun (WGS) entry which is preliminary data.</text>
</comment>
<sequence>MKKDSLYKPGEIEFTQSEDVSVCRWKDRGKKPVTVISNMHNASSTEIVNRKNSKGERIPIECPKSISDYNKFMGGVDRFDQYMATYSVAQKSRRWWLKLFYYMLDTSIVNSYLLYKSSCANYRKKPISALEFRSTLTDQLIANFSSRYRPTISPGVKNPKRALSNPSNYIIPGQHLAVKIDKYRRCKLCSKNKEKRSSILCETCKICLCKECYAPYHKLPNNI</sequence>
<dbReference type="EMBL" id="CARXXK010000002">
    <property type="protein sequence ID" value="CAI6355367.1"/>
    <property type="molecule type" value="Genomic_DNA"/>
</dbReference>